<dbReference type="Proteomes" id="UP000261166">
    <property type="component" value="Unassembled WGS sequence"/>
</dbReference>
<dbReference type="EMBL" id="QVLU01000008">
    <property type="protein sequence ID" value="RGE71952.1"/>
    <property type="molecule type" value="Genomic_DNA"/>
</dbReference>
<dbReference type="RefSeq" id="WP_025488876.1">
    <property type="nucleotide sequence ID" value="NZ_JBKVAZ010000016.1"/>
</dbReference>
<evidence type="ECO:0000313" key="2">
    <source>
        <dbReference type="EMBL" id="RGE71952.1"/>
    </source>
</evidence>
<evidence type="ECO:0000259" key="1">
    <source>
        <dbReference type="Pfam" id="PF14397"/>
    </source>
</evidence>
<dbReference type="AlphaFoldDB" id="A0A3E3IXZ6"/>
<dbReference type="OrthoDB" id="8736147at2"/>
<sequence>MANDNKQNPLMRKLPDIVPVRKGVSALKIKMTKKYSISDIEVYAGEECWAEKEKIVEKYKSKWPAAFKYIENLINISFSEIPIYIEMQKAPNKIMELEKIKTDMIFCYFAYGFTANEYFVFHLKDKEVKERKNFISSRLRTIFRCQMNDLLKADIFNDKTKTYAYFKKYYHREAIAISTPADFAEFQNYVKKHPIFVKKQCFEAQGHSVELVDIRKSGKTEKELFDSLIKAGKHILEEKIIQSPAMAIFNESSVNTVRSVTFNTRQGIVVPYCTIRTGRPGAFVDNGGAGGIQACINYENGKIISDGFDEIGGKYVNHPASNTTFKGYQLPDWRQLQSLVKETASKMPLIKFIGWDLAHTKDGWVIVEGNENCYVIAQQMIMDQGMRDIFEKIMKDMDLII</sequence>
<dbReference type="InterPro" id="IPR039523">
    <property type="entry name" value="RimK-rel_E_lig_ATP-grasp"/>
</dbReference>
<protein>
    <recommendedName>
        <fullName evidence="1">Alpha-L-glutamate ligase-related protein ATP-grasp domain-containing protein</fullName>
    </recommendedName>
</protein>
<proteinExistence type="predicted"/>
<name>A0A3E3IXZ6_9FIRM</name>
<evidence type="ECO:0000313" key="3">
    <source>
        <dbReference type="Proteomes" id="UP000261166"/>
    </source>
</evidence>
<accession>A0A3E3IXZ6</accession>
<comment type="caution">
    <text evidence="2">The sequence shown here is derived from an EMBL/GenBank/DDBJ whole genome shotgun (WGS) entry which is preliminary data.</text>
</comment>
<gene>
    <name evidence="2" type="ORF">DWY69_10795</name>
</gene>
<organism evidence="2 3">
    <name type="scientific">Eisenbergiella massiliensis</name>
    <dbReference type="NCBI Taxonomy" id="1720294"/>
    <lineage>
        <taxon>Bacteria</taxon>
        <taxon>Bacillati</taxon>
        <taxon>Bacillota</taxon>
        <taxon>Clostridia</taxon>
        <taxon>Lachnospirales</taxon>
        <taxon>Lachnospiraceae</taxon>
        <taxon>Eisenbergiella</taxon>
    </lineage>
</organism>
<dbReference type="SUPFAM" id="SSF56059">
    <property type="entry name" value="Glutathione synthetase ATP-binding domain-like"/>
    <property type="match status" value="1"/>
</dbReference>
<dbReference type="Pfam" id="PF14397">
    <property type="entry name" value="ATPgrasp_ST"/>
    <property type="match status" value="1"/>
</dbReference>
<feature type="domain" description="Alpha-L-glutamate ligase-related protein ATP-grasp" evidence="1">
    <location>
        <begin position="199"/>
        <end position="393"/>
    </location>
</feature>
<reference evidence="2 3" key="1">
    <citation type="submission" date="2018-08" db="EMBL/GenBank/DDBJ databases">
        <title>A genome reference for cultivated species of the human gut microbiota.</title>
        <authorList>
            <person name="Zou Y."/>
            <person name="Xue W."/>
            <person name="Luo G."/>
        </authorList>
    </citation>
    <scope>NUCLEOTIDE SEQUENCE [LARGE SCALE GENOMIC DNA]</scope>
    <source>
        <strain evidence="2 3">AF26-4BH</strain>
    </source>
</reference>